<sequence>MSFPVLICDDSALARKQMARSLPATLNAEITFAVHGLDALEQLEKQSFKIMFLDLTMPELDGFGTLEEIKKRNIDVNVVVVSGDIQPKAKERVMALGAKAFLQKPIDQQALKQVLSELVLPAERNRAAYVPATPVLSPALRRRDIYMEVANVSIGRAADALARHFDVFVHLPLPNVNIFEVSELHMALRDLSNNDQVSGVCQGFSGEGIAGEALVLLSDSSVSDLKKLMKIPADSEELEELELLMDVSNILVGSFLQGLGQQVEVRFFQSSPVLLGQHISIDSVINSTGGTFKKTMTFEVSYKIDGTSIRCDLLFMFVDESLPLLDNKLSYLMEDA</sequence>
<dbReference type="Proteomes" id="UP000571701">
    <property type="component" value="Unassembled WGS sequence"/>
</dbReference>
<dbReference type="FunFam" id="3.40.1550.10:FF:000005">
    <property type="entry name" value="Two-component response regulator"/>
    <property type="match status" value="1"/>
</dbReference>
<dbReference type="SMART" id="SM00448">
    <property type="entry name" value="REC"/>
    <property type="match status" value="1"/>
</dbReference>
<keyword evidence="2 3" id="KW-0597">Phosphoprotein</keyword>
<evidence type="ECO:0000313" key="5">
    <source>
        <dbReference type="EMBL" id="MBA5760876.1"/>
    </source>
</evidence>
<dbReference type="InterPro" id="IPR001789">
    <property type="entry name" value="Sig_transdc_resp-reg_receiver"/>
</dbReference>
<dbReference type="GO" id="GO:0006935">
    <property type="term" value="P:chemotaxis"/>
    <property type="evidence" value="ECO:0007669"/>
    <property type="project" value="UniProtKB-KW"/>
</dbReference>
<evidence type="ECO:0000313" key="6">
    <source>
        <dbReference type="Proteomes" id="UP000571701"/>
    </source>
</evidence>
<comment type="caution">
    <text evidence="5">The sequence shown here is derived from an EMBL/GenBank/DDBJ whole genome shotgun (WGS) entry which is preliminary data.</text>
</comment>
<dbReference type="CDD" id="cd17593">
    <property type="entry name" value="REC_CheC-like"/>
    <property type="match status" value="1"/>
</dbReference>
<accession>A0A7W2FMK1</accession>
<dbReference type="RefSeq" id="WP_182105595.1">
    <property type="nucleotide sequence ID" value="NZ_JACFYF010000001.1"/>
</dbReference>
<dbReference type="InterPro" id="IPR050595">
    <property type="entry name" value="Bact_response_regulator"/>
</dbReference>
<feature type="domain" description="Response regulatory" evidence="4">
    <location>
        <begin position="4"/>
        <end position="119"/>
    </location>
</feature>
<organism evidence="5 6">
    <name type="scientific">Vibrio marinisediminis</name>
    <dbReference type="NCBI Taxonomy" id="2758441"/>
    <lineage>
        <taxon>Bacteria</taxon>
        <taxon>Pseudomonadati</taxon>
        <taxon>Pseudomonadota</taxon>
        <taxon>Gammaproteobacteria</taxon>
        <taxon>Vibrionales</taxon>
        <taxon>Vibrionaceae</taxon>
        <taxon>Vibrio</taxon>
    </lineage>
</organism>
<feature type="modified residue" description="4-aspartylphosphate" evidence="3">
    <location>
        <position position="54"/>
    </location>
</feature>
<keyword evidence="6" id="KW-1185">Reference proteome</keyword>
<dbReference type="Pfam" id="PF00072">
    <property type="entry name" value="Response_reg"/>
    <property type="match status" value="1"/>
</dbReference>
<evidence type="ECO:0000259" key="4">
    <source>
        <dbReference type="PROSITE" id="PS50110"/>
    </source>
</evidence>
<dbReference type="PROSITE" id="PS50110">
    <property type="entry name" value="RESPONSE_REGULATORY"/>
    <property type="match status" value="1"/>
</dbReference>
<dbReference type="InterPro" id="IPR011006">
    <property type="entry name" value="CheY-like_superfamily"/>
</dbReference>
<dbReference type="Gene3D" id="3.40.1550.10">
    <property type="entry name" value="CheC-like"/>
    <property type="match status" value="1"/>
</dbReference>
<dbReference type="SUPFAM" id="SSF52172">
    <property type="entry name" value="CheY-like"/>
    <property type="match status" value="1"/>
</dbReference>
<dbReference type="CDD" id="cd17910">
    <property type="entry name" value="CheC_ClassII"/>
    <property type="match status" value="1"/>
</dbReference>
<dbReference type="Gene3D" id="3.40.50.2300">
    <property type="match status" value="1"/>
</dbReference>
<protein>
    <submittedName>
        <fullName evidence="5">Response regulator</fullName>
    </submittedName>
</protein>
<proteinExistence type="predicted"/>
<dbReference type="PANTHER" id="PTHR44591:SF24">
    <property type="entry name" value="PROTEIN-GLUTAMATE METHYLESTERASE_PROTEIN-GLUTAMINE GLUTAMINASE 1"/>
    <property type="match status" value="1"/>
</dbReference>
<dbReference type="GO" id="GO:0000160">
    <property type="term" value="P:phosphorelay signal transduction system"/>
    <property type="evidence" value="ECO:0007669"/>
    <property type="project" value="InterPro"/>
</dbReference>
<dbReference type="InterPro" id="IPR028976">
    <property type="entry name" value="CheC-like_sf"/>
</dbReference>
<reference evidence="5 6" key="1">
    <citation type="submission" date="2020-07" db="EMBL/GenBank/DDBJ databases">
        <title>Vibrio marinisediminis sp. nov., isolated from marine sediment.</title>
        <authorList>
            <person name="Ji X."/>
        </authorList>
    </citation>
    <scope>NUCLEOTIDE SEQUENCE [LARGE SCALE GENOMIC DNA]</scope>
    <source>
        <strain evidence="5 6">404</strain>
    </source>
</reference>
<gene>
    <name evidence="5" type="ORF">H2O73_00870</name>
</gene>
<dbReference type="AlphaFoldDB" id="A0A7W2FMK1"/>
<evidence type="ECO:0000256" key="2">
    <source>
        <dbReference type="ARBA" id="ARBA00022553"/>
    </source>
</evidence>
<dbReference type="PANTHER" id="PTHR44591">
    <property type="entry name" value="STRESS RESPONSE REGULATOR PROTEIN 1"/>
    <property type="match status" value="1"/>
</dbReference>
<name>A0A7W2FMK1_9VIBR</name>
<evidence type="ECO:0000256" key="1">
    <source>
        <dbReference type="ARBA" id="ARBA00022500"/>
    </source>
</evidence>
<dbReference type="EMBL" id="JACFYF010000001">
    <property type="protein sequence ID" value="MBA5760876.1"/>
    <property type="molecule type" value="Genomic_DNA"/>
</dbReference>
<keyword evidence="1" id="KW-0145">Chemotaxis</keyword>
<dbReference type="SUPFAM" id="SSF103039">
    <property type="entry name" value="CheC-like"/>
    <property type="match status" value="1"/>
</dbReference>
<evidence type="ECO:0000256" key="3">
    <source>
        <dbReference type="PROSITE-ProRule" id="PRU00169"/>
    </source>
</evidence>